<keyword evidence="3" id="KW-1185">Reference proteome</keyword>
<dbReference type="Pfam" id="PF00300">
    <property type="entry name" value="His_Phos_1"/>
    <property type="match status" value="1"/>
</dbReference>
<gene>
    <name evidence="2" type="ORF">ROH8110_01215</name>
</gene>
<accession>A0A1X6YNN2</accession>
<evidence type="ECO:0000313" key="2">
    <source>
        <dbReference type="EMBL" id="SLN26372.1"/>
    </source>
</evidence>
<evidence type="ECO:0000256" key="1">
    <source>
        <dbReference type="SAM" id="SignalP"/>
    </source>
</evidence>
<dbReference type="SUPFAM" id="SSF53254">
    <property type="entry name" value="Phosphoglycerate mutase-like"/>
    <property type="match status" value="1"/>
</dbReference>
<dbReference type="Proteomes" id="UP000193207">
    <property type="component" value="Unassembled WGS sequence"/>
</dbReference>
<evidence type="ECO:0000313" key="3">
    <source>
        <dbReference type="Proteomes" id="UP000193207"/>
    </source>
</evidence>
<dbReference type="InterPro" id="IPR013078">
    <property type="entry name" value="His_Pase_superF_clade-1"/>
</dbReference>
<reference evidence="2 3" key="1">
    <citation type="submission" date="2017-03" db="EMBL/GenBank/DDBJ databases">
        <authorList>
            <person name="Afonso C.L."/>
            <person name="Miller P.J."/>
            <person name="Scott M.A."/>
            <person name="Spackman E."/>
            <person name="Goraichik I."/>
            <person name="Dimitrov K.M."/>
            <person name="Suarez D.L."/>
            <person name="Swayne D.E."/>
        </authorList>
    </citation>
    <scope>NUCLEOTIDE SEQUENCE [LARGE SCALE GENOMIC DNA]</scope>
    <source>
        <strain evidence="2 3">CECT 8110</strain>
    </source>
</reference>
<evidence type="ECO:0008006" key="4">
    <source>
        <dbReference type="Google" id="ProtNLM"/>
    </source>
</evidence>
<keyword evidence="1" id="KW-0732">Signal</keyword>
<dbReference type="RefSeq" id="WP_085816730.1">
    <property type="nucleotide sequence ID" value="NZ_FWFU01000001.1"/>
</dbReference>
<sequence length="186" mass="19862">MRAILIAAMISLVAGLTSGARAQDLSALERPGIVALMRHALAPGTGDPAGFDLADCSTQRNLDERGREQARRIGRAMRADGVHFDAIWSSEWCRARETAELLGFDEVVEEPALNSFFAGRGDRAAQTVEILKLIEAQPTDSRLLLVSHQVNISALTGSFAGSGEIIVTRRADGGGLEVIDRIAIAP</sequence>
<dbReference type="AlphaFoldDB" id="A0A1X6YNN2"/>
<feature type="chain" id="PRO_5013367194" description="Histidine phosphatase superfamily (Branch 1)" evidence="1">
    <location>
        <begin position="23"/>
        <end position="186"/>
    </location>
</feature>
<dbReference type="OrthoDB" id="2237472at2"/>
<name>A0A1X6YNN2_9RHOB</name>
<protein>
    <recommendedName>
        <fullName evidence="4">Histidine phosphatase superfamily (Branch 1)</fullName>
    </recommendedName>
</protein>
<dbReference type="CDD" id="cd07067">
    <property type="entry name" value="HP_PGM_like"/>
    <property type="match status" value="1"/>
</dbReference>
<dbReference type="InterPro" id="IPR029033">
    <property type="entry name" value="His_PPase_superfam"/>
</dbReference>
<dbReference type="SMART" id="SM00855">
    <property type="entry name" value="PGAM"/>
    <property type="match status" value="1"/>
</dbReference>
<dbReference type="EMBL" id="FWFU01000001">
    <property type="protein sequence ID" value="SLN26372.1"/>
    <property type="molecule type" value="Genomic_DNA"/>
</dbReference>
<organism evidence="2 3">
    <name type="scientific">Roseovarius halotolerans</name>
    <dbReference type="NCBI Taxonomy" id="505353"/>
    <lineage>
        <taxon>Bacteria</taxon>
        <taxon>Pseudomonadati</taxon>
        <taxon>Pseudomonadota</taxon>
        <taxon>Alphaproteobacteria</taxon>
        <taxon>Rhodobacterales</taxon>
        <taxon>Roseobacteraceae</taxon>
        <taxon>Roseovarius</taxon>
    </lineage>
</organism>
<proteinExistence type="predicted"/>
<feature type="signal peptide" evidence="1">
    <location>
        <begin position="1"/>
        <end position="22"/>
    </location>
</feature>
<dbReference type="Gene3D" id="3.40.50.1240">
    <property type="entry name" value="Phosphoglycerate mutase-like"/>
    <property type="match status" value="1"/>
</dbReference>